<feature type="transmembrane region" description="Helical" evidence="9">
    <location>
        <begin position="627"/>
        <end position="645"/>
    </location>
</feature>
<evidence type="ECO:0000256" key="1">
    <source>
        <dbReference type="ARBA" id="ARBA00004141"/>
    </source>
</evidence>
<evidence type="ECO:0000313" key="10">
    <source>
        <dbReference type="EMBL" id="THU88366.1"/>
    </source>
</evidence>
<dbReference type="Proteomes" id="UP000297245">
    <property type="component" value="Unassembled WGS sequence"/>
</dbReference>
<feature type="transmembrane region" description="Helical" evidence="9">
    <location>
        <begin position="427"/>
        <end position="448"/>
    </location>
</feature>
<proteinExistence type="inferred from homology"/>
<name>A0A4S8LGY9_DENBC</name>
<keyword evidence="7 9" id="KW-1133">Transmembrane helix</keyword>
<feature type="transmembrane region" description="Helical" evidence="9">
    <location>
        <begin position="657"/>
        <end position="677"/>
    </location>
</feature>
<feature type="transmembrane region" description="Helical" evidence="9">
    <location>
        <begin position="245"/>
        <end position="260"/>
    </location>
</feature>
<dbReference type="GO" id="GO:0015031">
    <property type="term" value="P:protein transport"/>
    <property type="evidence" value="ECO:0007669"/>
    <property type="project" value="UniProtKB-KW"/>
</dbReference>
<keyword evidence="5" id="KW-0571">Peptide transport</keyword>
<evidence type="ECO:0000256" key="4">
    <source>
        <dbReference type="ARBA" id="ARBA00022692"/>
    </source>
</evidence>
<reference evidence="10 11" key="1">
    <citation type="journal article" date="2019" name="Nat. Ecol. Evol.">
        <title>Megaphylogeny resolves global patterns of mushroom evolution.</title>
        <authorList>
            <person name="Varga T."/>
            <person name="Krizsan K."/>
            <person name="Foldi C."/>
            <person name="Dima B."/>
            <person name="Sanchez-Garcia M."/>
            <person name="Sanchez-Ramirez S."/>
            <person name="Szollosi G.J."/>
            <person name="Szarkandi J.G."/>
            <person name="Papp V."/>
            <person name="Albert L."/>
            <person name="Andreopoulos W."/>
            <person name="Angelini C."/>
            <person name="Antonin V."/>
            <person name="Barry K.W."/>
            <person name="Bougher N.L."/>
            <person name="Buchanan P."/>
            <person name="Buyck B."/>
            <person name="Bense V."/>
            <person name="Catcheside P."/>
            <person name="Chovatia M."/>
            <person name="Cooper J."/>
            <person name="Damon W."/>
            <person name="Desjardin D."/>
            <person name="Finy P."/>
            <person name="Geml J."/>
            <person name="Haridas S."/>
            <person name="Hughes K."/>
            <person name="Justo A."/>
            <person name="Karasinski D."/>
            <person name="Kautmanova I."/>
            <person name="Kiss B."/>
            <person name="Kocsube S."/>
            <person name="Kotiranta H."/>
            <person name="LaButti K.M."/>
            <person name="Lechner B.E."/>
            <person name="Liimatainen K."/>
            <person name="Lipzen A."/>
            <person name="Lukacs Z."/>
            <person name="Mihaltcheva S."/>
            <person name="Morgado L.N."/>
            <person name="Niskanen T."/>
            <person name="Noordeloos M.E."/>
            <person name="Ohm R.A."/>
            <person name="Ortiz-Santana B."/>
            <person name="Ovrebo C."/>
            <person name="Racz N."/>
            <person name="Riley R."/>
            <person name="Savchenko A."/>
            <person name="Shiryaev A."/>
            <person name="Soop K."/>
            <person name="Spirin V."/>
            <person name="Szebenyi C."/>
            <person name="Tomsovsky M."/>
            <person name="Tulloss R.E."/>
            <person name="Uehling J."/>
            <person name="Grigoriev I.V."/>
            <person name="Vagvolgyi C."/>
            <person name="Papp T."/>
            <person name="Martin F.M."/>
            <person name="Miettinen O."/>
            <person name="Hibbett D.S."/>
            <person name="Nagy L.G."/>
        </authorList>
    </citation>
    <scope>NUCLEOTIDE SEQUENCE [LARGE SCALE GENOMIC DNA]</scope>
    <source>
        <strain evidence="10 11">CBS 962.96</strain>
    </source>
</reference>
<evidence type="ECO:0000256" key="7">
    <source>
        <dbReference type="ARBA" id="ARBA00022989"/>
    </source>
</evidence>
<feature type="transmembrane region" description="Helical" evidence="9">
    <location>
        <begin position="320"/>
        <end position="342"/>
    </location>
</feature>
<dbReference type="NCBIfam" id="TIGR00727">
    <property type="entry name" value="ISP4_OPT"/>
    <property type="match status" value="1"/>
</dbReference>
<evidence type="ECO:0000256" key="5">
    <source>
        <dbReference type="ARBA" id="ARBA00022856"/>
    </source>
</evidence>
<dbReference type="Pfam" id="PF03169">
    <property type="entry name" value="OPT"/>
    <property type="match status" value="1"/>
</dbReference>
<keyword evidence="6" id="KW-0653">Protein transport</keyword>
<dbReference type="GO" id="GO:0035673">
    <property type="term" value="F:oligopeptide transmembrane transporter activity"/>
    <property type="evidence" value="ECO:0007669"/>
    <property type="project" value="InterPro"/>
</dbReference>
<comment type="subcellular location">
    <subcellularLocation>
        <location evidence="1">Membrane</location>
        <topology evidence="1">Multi-pass membrane protein</topology>
    </subcellularLocation>
</comment>
<dbReference type="GO" id="GO:0016020">
    <property type="term" value="C:membrane"/>
    <property type="evidence" value="ECO:0007669"/>
    <property type="project" value="UniProtKB-SubCell"/>
</dbReference>
<keyword evidence="3" id="KW-0813">Transport</keyword>
<feature type="transmembrane region" description="Helical" evidence="9">
    <location>
        <begin position="215"/>
        <end position="239"/>
    </location>
</feature>
<dbReference type="PANTHER" id="PTHR22601">
    <property type="entry name" value="ISP4 LIKE PROTEIN"/>
    <property type="match status" value="1"/>
</dbReference>
<feature type="transmembrane region" description="Helical" evidence="9">
    <location>
        <begin position="280"/>
        <end position="300"/>
    </location>
</feature>
<feature type="transmembrane region" description="Helical" evidence="9">
    <location>
        <begin position="354"/>
        <end position="373"/>
    </location>
</feature>
<evidence type="ECO:0000313" key="11">
    <source>
        <dbReference type="Proteomes" id="UP000297245"/>
    </source>
</evidence>
<evidence type="ECO:0000256" key="2">
    <source>
        <dbReference type="ARBA" id="ARBA00008807"/>
    </source>
</evidence>
<keyword evidence="8 9" id="KW-0472">Membrane</keyword>
<feature type="transmembrane region" description="Helical" evidence="9">
    <location>
        <begin position="114"/>
        <end position="134"/>
    </location>
</feature>
<evidence type="ECO:0000256" key="9">
    <source>
        <dbReference type="SAM" id="Phobius"/>
    </source>
</evidence>
<feature type="transmembrane region" description="Helical" evidence="9">
    <location>
        <begin position="506"/>
        <end position="526"/>
    </location>
</feature>
<feature type="transmembrane region" description="Helical" evidence="9">
    <location>
        <begin position="588"/>
        <end position="607"/>
    </location>
</feature>
<dbReference type="EMBL" id="ML179412">
    <property type="protein sequence ID" value="THU88366.1"/>
    <property type="molecule type" value="Genomic_DNA"/>
</dbReference>
<protein>
    <submittedName>
        <fullName evidence="10">OPT oligopeptide transporter</fullName>
    </submittedName>
</protein>
<evidence type="ECO:0000256" key="6">
    <source>
        <dbReference type="ARBA" id="ARBA00022927"/>
    </source>
</evidence>
<sequence length="829" mass="93836">MSASALSSLYALRMLPIGPEGQESSIGNDTNSTMVDSSKPIEVAGSPVIGDEEKTDYGSVSHAPSHYSDVDTYFYDPNYDQEDFAFEDESPYPEVRSAVANTDDPSMPVSTLRAWVMGLLWALVIPSINQFFFFRYPAVEVTGIVAQLVSYPLGRALAAYTPNWRIFGMELNPGPFTIKEHVLITIMASVACPSAYASDIIAVQRVFYKQNYGFAYQWCLVMSTQLIGFSMGGIARHILVEPPSMIWPTTLVTCALFNTLHSERYNGIGNHGGMSREKYFWLAFTASFVWYFFPGYLFQALSYFSWVTWIWPDNAVVAQVFGYVNGMGLSILTFDWAQIAYIGSPLATPWWAQANVMMGFFTFIWILTPILHFNNVWSAQYIPILSHSSFDNRLQNYNVTRILNPDLTLNVTAYEEYSPIFLSTGFALVYGLSFASITATLSHSYLYFRKQILVHARRSISEQPDIHSRLMSRYPQVPEWWYLIIFMVFFTMGVISIEVWPTQMPVWAFVVALGIAFIYVIPVGMIQAITNQQVALNVITELVVGYAVPGRPIAMMLFKTWGYVTMSQALTFTQDMKLGHYMKIPPRVMFFGQVICSVIGGTVQLGVQSWMFRHIPDICGKNQPDYFTCPGTEVFGVASIIWGVIGPQRMFSKGSMYLSLVFFFIIGAIAPIVSWLLDKKYPNTILRYVNPVLFNGTKLLPPATTLNYVPWSIVGFIFQYVIRRRNFSWWTKYNYVLSAALDSGLAISVIFIFFTLQYPKNGSVSVSDAPWSLFRYLSELTSSFSIRLQIGENTIKTWWGNTVWHSGDDYRGTPIRQLPPGQTFGPTSW</sequence>
<accession>A0A4S8LGY9</accession>
<feature type="transmembrane region" description="Helical" evidence="9">
    <location>
        <begin position="734"/>
        <end position="756"/>
    </location>
</feature>
<feature type="transmembrane region" description="Helical" evidence="9">
    <location>
        <begin position="480"/>
        <end position="500"/>
    </location>
</feature>
<evidence type="ECO:0000256" key="8">
    <source>
        <dbReference type="ARBA" id="ARBA00023136"/>
    </source>
</evidence>
<keyword evidence="11" id="KW-1185">Reference proteome</keyword>
<gene>
    <name evidence="10" type="ORF">K435DRAFT_969550</name>
</gene>
<dbReference type="InterPro" id="IPR004648">
    <property type="entry name" value="Oligpept_transpt"/>
</dbReference>
<evidence type="ECO:0000256" key="3">
    <source>
        <dbReference type="ARBA" id="ARBA00022448"/>
    </source>
</evidence>
<dbReference type="OrthoDB" id="9986677at2759"/>
<dbReference type="InterPro" id="IPR004813">
    <property type="entry name" value="OPT"/>
</dbReference>
<comment type="similarity">
    <text evidence="2">Belongs to the oligopeptide OPT transporter family.</text>
</comment>
<organism evidence="10 11">
    <name type="scientific">Dendrothele bispora (strain CBS 962.96)</name>
    <dbReference type="NCBI Taxonomy" id="1314807"/>
    <lineage>
        <taxon>Eukaryota</taxon>
        <taxon>Fungi</taxon>
        <taxon>Dikarya</taxon>
        <taxon>Basidiomycota</taxon>
        <taxon>Agaricomycotina</taxon>
        <taxon>Agaricomycetes</taxon>
        <taxon>Agaricomycetidae</taxon>
        <taxon>Agaricales</taxon>
        <taxon>Agaricales incertae sedis</taxon>
        <taxon>Dendrothele</taxon>
    </lineage>
</organism>
<dbReference type="NCBIfam" id="TIGR00728">
    <property type="entry name" value="OPT_sfam"/>
    <property type="match status" value="1"/>
</dbReference>
<keyword evidence="4 9" id="KW-0812">Transmembrane</keyword>
<dbReference type="AlphaFoldDB" id="A0A4S8LGY9"/>